<dbReference type="EMBL" id="CAJVPT010000955">
    <property type="protein sequence ID" value="CAG8453859.1"/>
    <property type="molecule type" value="Genomic_DNA"/>
</dbReference>
<evidence type="ECO:0000313" key="2">
    <source>
        <dbReference type="Proteomes" id="UP000789525"/>
    </source>
</evidence>
<keyword evidence="2" id="KW-1185">Reference proteome</keyword>
<gene>
    <name evidence="1" type="ORF">ACOLOM_LOCUS880</name>
</gene>
<dbReference type="Proteomes" id="UP000789525">
    <property type="component" value="Unassembled WGS sequence"/>
</dbReference>
<protein>
    <submittedName>
        <fullName evidence="1">15013_t:CDS:1</fullName>
    </submittedName>
</protein>
<comment type="caution">
    <text evidence="1">The sequence shown here is derived from an EMBL/GenBank/DDBJ whole genome shotgun (WGS) entry which is preliminary data.</text>
</comment>
<reference evidence="1" key="1">
    <citation type="submission" date="2021-06" db="EMBL/GenBank/DDBJ databases">
        <authorList>
            <person name="Kallberg Y."/>
            <person name="Tangrot J."/>
            <person name="Rosling A."/>
        </authorList>
    </citation>
    <scope>NUCLEOTIDE SEQUENCE</scope>
    <source>
        <strain evidence="1">CL356</strain>
    </source>
</reference>
<organism evidence="1 2">
    <name type="scientific">Acaulospora colombiana</name>
    <dbReference type="NCBI Taxonomy" id="27376"/>
    <lineage>
        <taxon>Eukaryota</taxon>
        <taxon>Fungi</taxon>
        <taxon>Fungi incertae sedis</taxon>
        <taxon>Mucoromycota</taxon>
        <taxon>Glomeromycotina</taxon>
        <taxon>Glomeromycetes</taxon>
        <taxon>Diversisporales</taxon>
        <taxon>Acaulosporaceae</taxon>
        <taxon>Acaulospora</taxon>
    </lineage>
</organism>
<sequence length="463" mass="53116">MTHVDPPRGIFTLPTPANSIDPFWDVIKSNEHFTLQRTKAASSNTFFRGVFGTIQNVLDTKQPPFRILFRSDINSISLQIAVSQTEKGIEDAWKWVEDSFNEGLLKLDIPSEKENFVETKIKSLVTRQDKGTDEVSEDESVRSASRAFRQTFDVAPTERLVNFYSCAYRGISQGWMYISENYLCFYSFVLGIETKLFIELKDIQNLAKEKSKRGMIPDSIKIITKDEQEHFFSNLFHRDETYDLLVQLTTLAMQRLLKNASIDPAPGTLYDFEQDFSSPRIDVSSSQEPLMSPMVPPLKKGLEEQKRDKKFQIFFNLPTTEHMMQECVCEFSTPDTDVCNGKLQLSEGYLTFVSVDGRSCSLVVPLYTVRRVERINSKTHAFALSITNWHQMKLLFHINESKSFFEKFCNVLKDNLKSQVRHMKHLRPFLSTCFSETLLSDPKKDQTVGGLGLIFGFPGDSKK</sequence>
<evidence type="ECO:0000313" key="1">
    <source>
        <dbReference type="EMBL" id="CAG8453859.1"/>
    </source>
</evidence>
<accession>A0ACA9K5K6</accession>
<proteinExistence type="predicted"/>
<name>A0ACA9K5K6_9GLOM</name>